<organism evidence="1 2">
    <name type="scientific">Streptomyces paludis</name>
    <dbReference type="NCBI Taxonomy" id="2282738"/>
    <lineage>
        <taxon>Bacteria</taxon>
        <taxon>Bacillati</taxon>
        <taxon>Actinomycetota</taxon>
        <taxon>Actinomycetes</taxon>
        <taxon>Kitasatosporales</taxon>
        <taxon>Streptomycetaceae</taxon>
        <taxon>Streptomyces</taxon>
    </lineage>
</organism>
<proteinExistence type="predicted"/>
<dbReference type="AlphaFoldDB" id="A0A345HTD7"/>
<accession>A0A345HTD7</accession>
<dbReference type="KEGG" id="spad:DVK44_22485"/>
<evidence type="ECO:0000313" key="1">
    <source>
        <dbReference type="EMBL" id="AXG79961.1"/>
    </source>
</evidence>
<reference evidence="2" key="1">
    <citation type="submission" date="2018-07" db="EMBL/GenBank/DDBJ databases">
        <authorList>
            <person name="Zhao J."/>
        </authorList>
    </citation>
    <scope>NUCLEOTIDE SEQUENCE [LARGE SCALE GENOMIC DNA]</scope>
    <source>
        <strain evidence="2">GSSD-12</strain>
    </source>
</reference>
<gene>
    <name evidence="1" type="ORF">DVK44_22485</name>
</gene>
<protein>
    <submittedName>
        <fullName evidence="1">Uncharacterized protein</fullName>
    </submittedName>
</protein>
<evidence type="ECO:0000313" key="2">
    <source>
        <dbReference type="Proteomes" id="UP000253868"/>
    </source>
</evidence>
<dbReference type="Proteomes" id="UP000253868">
    <property type="component" value="Chromosome"/>
</dbReference>
<dbReference type="RefSeq" id="WP_114661285.1">
    <property type="nucleotide sequence ID" value="NZ_CP031194.1"/>
</dbReference>
<dbReference type="EMBL" id="CP031194">
    <property type="protein sequence ID" value="AXG79961.1"/>
    <property type="molecule type" value="Genomic_DNA"/>
</dbReference>
<name>A0A345HTD7_9ACTN</name>
<sequence>MCVSMDRAEFSETTLYAGRLRHPEHGLIHVLGYQNTAVSLAADANPSGGGNAMLLHLPARRRMGQENFLSVGRAGEVLSRMVDAVWPMPVGAASAGAMDWMGADDGPRVEVFEHDIYTVLLADDPTLLPAALARVPWRKRPRLDPELLEFYAAHYPGHSLAVCCFDNTEAARAKPLMMWYAPHSPDLLVLPALDCHTGGAPDLTADVPTDHCVLYGTDVAPEGGAPVDYPAGIRHELRGFLPRTVMGAHFGEVRLPNGDFALHHDDLLNGRLDLIHRLRPGSIPAP</sequence>
<keyword evidence="2" id="KW-1185">Reference proteome</keyword>
<dbReference type="OrthoDB" id="4568424at2"/>